<dbReference type="Gene3D" id="1.10.510.10">
    <property type="entry name" value="Transferase(Phosphotransferase) domain 1"/>
    <property type="match status" value="1"/>
</dbReference>
<dbReference type="Proteomes" id="UP001153365">
    <property type="component" value="Unassembled WGS sequence"/>
</dbReference>
<sequence length="150" mass="17386">GDLFEFLNTNGPIDKILCQMYIAKLGCALEELHLRRIIFRDLKTENVLICHDGHLTLTNFGLSKVIDNELCRTQTICGTPHVMSPQIIKKGSYNFKSDWWALGRVMYKMLTGYPLFYKTSGNILTFFHCILHKKINYPKNLTRECKEVLN</sequence>
<dbReference type="EMBL" id="CALTRL010000079">
    <property type="protein sequence ID" value="CAH7666234.1"/>
    <property type="molecule type" value="Genomic_DNA"/>
</dbReference>
<keyword evidence="5" id="KW-0067">ATP-binding</keyword>
<keyword evidence="1" id="KW-0723">Serine/threonine-protein kinase</keyword>
<evidence type="ECO:0000313" key="7">
    <source>
        <dbReference type="EMBL" id="CAH7666234.1"/>
    </source>
</evidence>
<dbReference type="GO" id="GO:0004674">
    <property type="term" value="F:protein serine/threonine kinase activity"/>
    <property type="evidence" value="ECO:0007669"/>
    <property type="project" value="UniProtKB-KW"/>
</dbReference>
<evidence type="ECO:0000256" key="1">
    <source>
        <dbReference type="ARBA" id="ARBA00022527"/>
    </source>
</evidence>
<reference evidence="7" key="1">
    <citation type="submission" date="2022-06" db="EMBL/GenBank/DDBJ databases">
        <authorList>
            <consortium name="SYNGENTA / RWTH Aachen University"/>
        </authorList>
    </citation>
    <scope>NUCLEOTIDE SEQUENCE</scope>
</reference>
<evidence type="ECO:0000256" key="3">
    <source>
        <dbReference type="ARBA" id="ARBA00022741"/>
    </source>
</evidence>
<dbReference type="SMART" id="SM00220">
    <property type="entry name" value="S_TKc"/>
    <property type="match status" value="1"/>
</dbReference>
<keyword evidence="8" id="KW-1185">Reference proteome</keyword>
<dbReference type="PROSITE" id="PS50011">
    <property type="entry name" value="PROTEIN_KINASE_DOM"/>
    <property type="match status" value="1"/>
</dbReference>
<gene>
    <name evidence="7" type="ORF">PPACK8108_LOCUS571</name>
</gene>
<keyword evidence="3" id="KW-0547">Nucleotide-binding</keyword>
<dbReference type="InterPro" id="IPR000719">
    <property type="entry name" value="Prot_kinase_dom"/>
</dbReference>
<evidence type="ECO:0000256" key="2">
    <source>
        <dbReference type="ARBA" id="ARBA00022679"/>
    </source>
</evidence>
<dbReference type="InterPro" id="IPR011009">
    <property type="entry name" value="Kinase-like_dom_sf"/>
</dbReference>
<feature type="non-terminal residue" evidence="7">
    <location>
        <position position="1"/>
    </location>
</feature>
<evidence type="ECO:0000259" key="6">
    <source>
        <dbReference type="PROSITE" id="PS50011"/>
    </source>
</evidence>
<evidence type="ECO:0000256" key="4">
    <source>
        <dbReference type="ARBA" id="ARBA00022777"/>
    </source>
</evidence>
<feature type="domain" description="Protein kinase" evidence="6">
    <location>
        <begin position="1"/>
        <end position="150"/>
    </location>
</feature>
<dbReference type="AlphaFoldDB" id="A0AAV0ADV6"/>
<dbReference type="PANTHER" id="PTHR24351">
    <property type="entry name" value="RIBOSOMAL PROTEIN S6 KINASE"/>
    <property type="match status" value="1"/>
</dbReference>
<organism evidence="7 8">
    <name type="scientific">Phakopsora pachyrhizi</name>
    <name type="common">Asian soybean rust disease fungus</name>
    <dbReference type="NCBI Taxonomy" id="170000"/>
    <lineage>
        <taxon>Eukaryota</taxon>
        <taxon>Fungi</taxon>
        <taxon>Dikarya</taxon>
        <taxon>Basidiomycota</taxon>
        <taxon>Pucciniomycotina</taxon>
        <taxon>Pucciniomycetes</taxon>
        <taxon>Pucciniales</taxon>
        <taxon>Phakopsoraceae</taxon>
        <taxon>Phakopsora</taxon>
    </lineage>
</organism>
<keyword evidence="2" id="KW-0808">Transferase</keyword>
<evidence type="ECO:0000256" key="5">
    <source>
        <dbReference type="ARBA" id="ARBA00022840"/>
    </source>
</evidence>
<dbReference type="SUPFAM" id="SSF56112">
    <property type="entry name" value="Protein kinase-like (PK-like)"/>
    <property type="match status" value="1"/>
</dbReference>
<accession>A0AAV0ADV6</accession>
<dbReference type="Pfam" id="PF00069">
    <property type="entry name" value="Pkinase"/>
    <property type="match status" value="1"/>
</dbReference>
<protein>
    <submittedName>
        <fullName evidence="7">Kinase-like domain-containing protein</fullName>
    </submittedName>
</protein>
<comment type="caution">
    <text evidence="7">The sequence shown here is derived from an EMBL/GenBank/DDBJ whole genome shotgun (WGS) entry which is preliminary data.</text>
</comment>
<evidence type="ECO:0000313" key="8">
    <source>
        <dbReference type="Proteomes" id="UP001153365"/>
    </source>
</evidence>
<dbReference type="GO" id="GO:0005524">
    <property type="term" value="F:ATP binding"/>
    <property type="evidence" value="ECO:0007669"/>
    <property type="project" value="UniProtKB-KW"/>
</dbReference>
<keyword evidence="4 7" id="KW-0418">Kinase</keyword>
<proteinExistence type="predicted"/>
<name>A0AAV0ADV6_PHAPC</name>